<evidence type="ECO:0000256" key="5">
    <source>
        <dbReference type="ARBA" id="ARBA00022989"/>
    </source>
</evidence>
<keyword evidence="3" id="KW-1003">Cell membrane</keyword>
<protein>
    <recommendedName>
        <fullName evidence="10">DUF350 domain-containing protein</fullName>
    </recommendedName>
</protein>
<dbReference type="Proteomes" id="UP000638981">
    <property type="component" value="Unassembled WGS sequence"/>
</dbReference>
<name>A0A918WNE3_9RHOB</name>
<comment type="similarity">
    <text evidence="2">Belongs to the UPF0719 family.</text>
</comment>
<dbReference type="GO" id="GO:0005886">
    <property type="term" value="C:plasma membrane"/>
    <property type="evidence" value="ECO:0007669"/>
    <property type="project" value="UniProtKB-SubCell"/>
</dbReference>
<evidence type="ECO:0000256" key="6">
    <source>
        <dbReference type="ARBA" id="ARBA00023136"/>
    </source>
</evidence>
<evidence type="ECO:0000313" key="8">
    <source>
        <dbReference type="EMBL" id="GHC65332.1"/>
    </source>
</evidence>
<evidence type="ECO:0000256" key="2">
    <source>
        <dbReference type="ARBA" id="ARBA00005779"/>
    </source>
</evidence>
<keyword evidence="5 7" id="KW-1133">Transmembrane helix</keyword>
<keyword evidence="6 7" id="KW-0472">Membrane</keyword>
<evidence type="ECO:0000256" key="4">
    <source>
        <dbReference type="ARBA" id="ARBA00022692"/>
    </source>
</evidence>
<comment type="subcellular location">
    <subcellularLocation>
        <location evidence="1">Cell membrane</location>
        <topology evidence="1">Multi-pass membrane protein</topology>
    </subcellularLocation>
</comment>
<accession>A0A918WNE3</accession>
<evidence type="ECO:0000256" key="1">
    <source>
        <dbReference type="ARBA" id="ARBA00004651"/>
    </source>
</evidence>
<sequence>MNLLAAINPAEVVATVVYTLIGLGMLGLCWYLITRVAPFSVIKEIEQDQNSALAILVGSIFVALSIIIGAVILSS</sequence>
<feature type="transmembrane region" description="Helical" evidence="7">
    <location>
        <begin position="53"/>
        <end position="73"/>
    </location>
</feature>
<gene>
    <name evidence="8" type="ORF">GCM10007315_32390</name>
</gene>
<organism evidence="8 9">
    <name type="scientific">Neogemmobacter tilapiae</name>
    <dbReference type="NCBI Taxonomy" id="875041"/>
    <lineage>
        <taxon>Bacteria</taxon>
        <taxon>Pseudomonadati</taxon>
        <taxon>Pseudomonadota</taxon>
        <taxon>Alphaproteobacteria</taxon>
        <taxon>Rhodobacterales</taxon>
        <taxon>Paracoccaceae</taxon>
        <taxon>Neogemmobacter</taxon>
    </lineage>
</organism>
<reference evidence="8" key="1">
    <citation type="journal article" date="2014" name="Int. J. Syst. Evol. Microbiol.">
        <title>Complete genome sequence of Corynebacterium casei LMG S-19264T (=DSM 44701T), isolated from a smear-ripened cheese.</title>
        <authorList>
            <consortium name="US DOE Joint Genome Institute (JGI-PGF)"/>
            <person name="Walter F."/>
            <person name="Albersmeier A."/>
            <person name="Kalinowski J."/>
            <person name="Ruckert C."/>
        </authorList>
    </citation>
    <scope>NUCLEOTIDE SEQUENCE</scope>
    <source>
        <strain evidence="8">KCTC 23310</strain>
    </source>
</reference>
<comment type="caution">
    <text evidence="8">The sequence shown here is derived from an EMBL/GenBank/DDBJ whole genome shotgun (WGS) entry which is preliminary data.</text>
</comment>
<evidence type="ECO:0000256" key="3">
    <source>
        <dbReference type="ARBA" id="ARBA00022475"/>
    </source>
</evidence>
<evidence type="ECO:0008006" key="10">
    <source>
        <dbReference type="Google" id="ProtNLM"/>
    </source>
</evidence>
<keyword evidence="9" id="KW-1185">Reference proteome</keyword>
<dbReference type="AlphaFoldDB" id="A0A918WNE3"/>
<dbReference type="InterPro" id="IPR007140">
    <property type="entry name" value="DUF350"/>
</dbReference>
<dbReference type="Pfam" id="PF03994">
    <property type="entry name" value="DUF350"/>
    <property type="match status" value="1"/>
</dbReference>
<evidence type="ECO:0000256" key="7">
    <source>
        <dbReference type="SAM" id="Phobius"/>
    </source>
</evidence>
<evidence type="ECO:0000313" key="9">
    <source>
        <dbReference type="Proteomes" id="UP000638981"/>
    </source>
</evidence>
<dbReference type="RefSeq" id="WP_189413016.1">
    <property type="nucleotide sequence ID" value="NZ_BMYJ01000012.1"/>
</dbReference>
<dbReference type="EMBL" id="BMYJ01000012">
    <property type="protein sequence ID" value="GHC65332.1"/>
    <property type="molecule type" value="Genomic_DNA"/>
</dbReference>
<feature type="transmembrane region" description="Helical" evidence="7">
    <location>
        <begin position="12"/>
        <end position="33"/>
    </location>
</feature>
<keyword evidence="4 7" id="KW-0812">Transmembrane</keyword>
<proteinExistence type="inferred from homology"/>
<reference evidence="8" key="2">
    <citation type="submission" date="2020-09" db="EMBL/GenBank/DDBJ databases">
        <authorList>
            <person name="Sun Q."/>
            <person name="Kim S."/>
        </authorList>
    </citation>
    <scope>NUCLEOTIDE SEQUENCE</scope>
    <source>
        <strain evidence="8">KCTC 23310</strain>
    </source>
</reference>